<dbReference type="PANTHER" id="PTHR14226">
    <property type="entry name" value="NEUROPATHY TARGET ESTERASE/SWISS CHEESE D.MELANOGASTER"/>
    <property type="match status" value="1"/>
</dbReference>
<dbReference type="EMBL" id="MFRE01000015">
    <property type="protein sequence ID" value="OGH93914.1"/>
    <property type="molecule type" value="Genomic_DNA"/>
</dbReference>
<organism evidence="6 7">
    <name type="scientific">Candidatus Magasanikbacteria bacterium RIFOXYD2_FULL_41_14</name>
    <dbReference type="NCBI Taxonomy" id="1798709"/>
    <lineage>
        <taxon>Bacteria</taxon>
        <taxon>Candidatus Magasanikiibacteriota</taxon>
    </lineage>
</organism>
<keyword evidence="1 4" id="KW-0378">Hydrolase</keyword>
<feature type="domain" description="PNPLA" evidence="5">
    <location>
        <begin position="23"/>
        <end position="183"/>
    </location>
</feature>
<dbReference type="InterPro" id="IPR050301">
    <property type="entry name" value="NTE"/>
</dbReference>
<evidence type="ECO:0000256" key="3">
    <source>
        <dbReference type="ARBA" id="ARBA00023098"/>
    </source>
</evidence>
<dbReference type="Proteomes" id="UP000178254">
    <property type="component" value="Unassembled WGS sequence"/>
</dbReference>
<evidence type="ECO:0000259" key="5">
    <source>
        <dbReference type="PROSITE" id="PS51635"/>
    </source>
</evidence>
<dbReference type="Pfam" id="PF01734">
    <property type="entry name" value="Patatin"/>
    <property type="match status" value="1"/>
</dbReference>
<dbReference type="AlphaFoldDB" id="A0A1F6PD93"/>
<proteinExistence type="predicted"/>
<sequence length="285" mass="31377">MNKSEGLISKSNKPTKKRKTVGLALGSGAIKGLAHVGVIQTLTKNNIPIDFIAGTSIGAWVGAHYALYRDLEKLEELTVGRRREKLRSFWEPTFSGGLIKGNKMAKLLLEWLGDKDFSETQIPFSAIATDLISGQPIILNQGKIVPAVRASMSIPTMFQPIVYQEKILVDGGISNPVPADVVRQMGADIVIAVNLDNYQKNSRFKSTDAKKVTSVMGRGIEIMRHYLAERSKLSADIVLEPKLNSNEPELWRNYFLKKNFGGEIVLGGVTVTKENLNAITNLINK</sequence>
<feature type="short sequence motif" description="GXSXG" evidence="4">
    <location>
        <begin position="54"/>
        <end position="58"/>
    </location>
</feature>
<dbReference type="GO" id="GO:0016787">
    <property type="term" value="F:hydrolase activity"/>
    <property type="evidence" value="ECO:0007669"/>
    <property type="project" value="UniProtKB-UniRule"/>
</dbReference>
<feature type="active site" description="Proton acceptor" evidence="4">
    <location>
        <position position="170"/>
    </location>
</feature>
<comment type="caution">
    <text evidence="4">Lacks conserved residue(s) required for the propagation of feature annotation.</text>
</comment>
<dbReference type="CDD" id="cd07205">
    <property type="entry name" value="Pat_PNPLA6_PNPLA7_NTE1_like"/>
    <property type="match status" value="1"/>
</dbReference>
<name>A0A1F6PD93_9BACT</name>
<dbReference type="Gene3D" id="3.40.1090.10">
    <property type="entry name" value="Cytosolic phospholipase A2 catalytic domain"/>
    <property type="match status" value="2"/>
</dbReference>
<evidence type="ECO:0000313" key="6">
    <source>
        <dbReference type="EMBL" id="OGH93914.1"/>
    </source>
</evidence>
<dbReference type="InterPro" id="IPR002641">
    <property type="entry name" value="PNPLA_dom"/>
</dbReference>
<feature type="active site" description="Nucleophile" evidence="4">
    <location>
        <position position="56"/>
    </location>
</feature>
<evidence type="ECO:0000313" key="7">
    <source>
        <dbReference type="Proteomes" id="UP000178254"/>
    </source>
</evidence>
<dbReference type="PANTHER" id="PTHR14226:SF76">
    <property type="entry name" value="NTE FAMILY PROTEIN RSSA"/>
    <property type="match status" value="1"/>
</dbReference>
<keyword evidence="2 4" id="KW-0442">Lipid degradation</keyword>
<feature type="short sequence motif" description="DGA/G" evidence="4">
    <location>
        <begin position="170"/>
        <end position="172"/>
    </location>
</feature>
<accession>A0A1F6PD93</accession>
<dbReference type="SUPFAM" id="SSF52151">
    <property type="entry name" value="FabD/lysophospholipase-like"/>
    <property type="match status" value="1"/>
</dbReference>
<dbReference type="STRING" id="1798709.A2538_03540"/>
<evidence type="ECO:0000256" key="1">
    <source>
        <dbReference type="ARBA" id="ARBA00022801"/>
    </source>
</evidence>
<gene>
    <name evidence="6" type="ORF">A2538_03540</name>
</gene>
<protein>
    <recommendedName>
        <fullName evidence="5">PNPLA domain-containing protein</fullName>
    </recommendedName>
</protein>
<evidence type="ECO:0000256" key="4">
    <source>
        <dbReference type="PROSITE-ProRule" id="PRU01161"/>
    </source>
</evidence>
<dbReference type="GO" id="GO:0016042">
    <property type="term" value="P:lipid catabolic process"/>
    <property type="evidence" value="ECO:0007669"/>
    <property type="project" value="UniProtKB-UniRule"/>
</dbReference>
<dbReference type="PROSITE" id="PS51635">
    <property type="entry name" value="PNPLA"/>
    <property type="match status" value="1"/>
</dbReference>
<dbReference type="InterPro" id="IPR016035">
    <property type="entry name" value="Acyl_Trfase/lysoPLipase"/>
</dbReference>
<reference evidence="6 7" key="1">
    <citation type="journal article" date="2016" name="Nat. Commun.">
        <title>Thousands of microbial genomes shed light on interconnected biogeochemical processes in an aquifer system.</title>
        <authorList>
            <person name="Anantharaman K."/>
            <person name="Brown C.T."/>
            <person name="Hug L.A."/>
            <person name="Sharon I."/>
            <person name="Castelle C.J."/>
            <person name="Probst A.J."/>
            <person name="Thomas B.C."/>
            <person name="Singh A."/>
            <person name="Wilkins M.J."/>
            <person name="Karaoz U."/>
            <person name="Brodie E.L."/>
            <person name="Williams K.H."/>
            <person name="Hubbard S.S."/>
            <person name="Banfield J.F."/>
        </authorList>
    </citation>
    <scope>NUCLEOTIDE SEQUENCE [LARGE SCALE GENOMIC DNA]</scope>
</reference>
<keyword evidence="3 4" id="KW-0443">Lipid metabolism</keyword>
<comment type="caution">
    <text evidence="6">The sequence shown here is derived from an EMBL/GenBank/DDBJ whole genome shotgun (WGS) entry which is preliminary data.</text>
</comment>
<evidence type="ECO:0000256" key="2">
    <source>
        <dbReference type="ARBA" id="ARBA00022963"/>
    </source>
</evidence>